<keyword evidence="1" id="KW-1133">Transmembrane helix</keyword>
<evidence type="ECO:0000313" key="3">
    <source>
        <dbReference type="Proteomes" id="UP000231450"/>
    </source>
</evidence>
<name>A0A2M8KEQ6_9BACT</name>
<dbReference type="EMBL" id="PFDW01000020">
    <property type="protein sequence ID" value="PJE58400.1"/>
    <property type="molecule type" value="Genomic_DNA"/>
</dbReference>
<keyword evidence="1" id="KW-0472">Membrane</keyword>
<feature type="transmembrane region" description="Helical" evidence="1">
    <location>
        <begin position="57"/>
        <end position="76"/>
    </location>
</feature>
<evidence type="ECO:0000256" key="1">
    <source>
        <dbReference type="SAM" id="Phobius"/>
    </source>
</evidence>
<organism evidence="2 3">
    <name type="scientific">Candidatus Portnoybacteria bacterium CG10_big_fil_rev_8_21_14_0_10_36_7</name>
    <dbReference type="NCBI Taxonomy" id="1974812"/>
    <lineage>
        <taxon>Bacteria</taxon>
        <taxon>Candidatus Portnoyibacteriota</taxon>
    </lineage>
</organism>
<dbReference type="Proteomes" id="UP000231450">
    <property type="component" value="Unassembled WGS sequence"/>
</dbReference>
<sequence length="80" mass="9018">MKKIKLMIWCSLVVNLVAFFVLWGGVIGVATMTYTFIVIVLFAYLSNKVDKFTSKALCFPVFICSLAIKVLGNMYLQKTN</sequence>
<proteinExistence type="predicted"/>
<reference evidence="3" key="1">
    <citation type="submission" date="2017-09" db="EMBL/GenBank/DDBJ databases">
        <title>Depth-based differentiation of microbial function through sediment-hosted aquifers and enrichment of novel symbionts in the deep terrestrial subsurface.</title>
        <authorList>
            <person name="Probst A.J."/>
            <person name="Ladd B."/>
            <person name="Jarett J.K."/>
            <person name="Geller-Mcgrath D.E."/>
            <person name="Sieber C.M.K."/>
            <person name="Emerson J.B."/>
            <person name="Anantharaman K."/>
            <person name="Thomas B.C."/>
            <person name="Malmstrom R."/>
            <person name="Stieglmeier M."/>
            <person name="Klingl A."/>
            <person name="Woyke T."/>
            <person name="Ryan C.M."/>
            <person name="Banfield J.F."/>
        </authorList>
    </citation>
    <scope>NUCLEOTIDE SEQUENCE [LARGE SCALE GENOMIC DNA]</scope>
</reference>
<gene>
    <name evidence="2" type="ORF">COU81_01015</name>
</gene>
<feature type="transmembrane region" description="Helical" evidence="1">
    <location>
        <begin position="12"/>
        <end position="45"/>
    </location>
</feature>
<keyword evidence="1" id="KW-0812">Transmembrane</keyword>
<comment type="caution">
    <text evidence="2">The sequence shown here is derived from an EMBL/GenBank/DDBJ whole genome shotgun (WGS) entry which is preliminary data.</text>
</comment>
<protein>
    <submittedName>
        <fullName evidence="2">Uncharacterized protein</fullName>
    </submittedName>
</protein>
<dbReference type="AlphaFoldDB" id="A0A2M8KEQ6"/>
<accession>A0A2M8KEQ6</accession>
<evidence type="ECO:0000313" key="2">
    <source>
        <dbReference type="EMBL" id="PJE58400.1"/>
    </source>
</evidence>